<keyword evidence="2" id="KW-0819">tRNA processing</keyword>
<feature type="domain" description="DUF2428" evidence="6">
    <location>
        <begin position="962"/>
        <end position="1262"/>
    </location>
</feature>
<dbReference type="InterPro" id="IPR056843">
    <property type="entry name" value="THADA-like_TPR"/>
</dbReference>
<proteinExistence type="inferred from homology"/>
<evidence type="ECO:0000256" key="3">
    <source>
        <dbReference type="ARBA" id="ARBA00035625"/>
    </source>
</evidence>
<dbReference type="InterPro" id="IPR016024">
    <property type="entry name" value="ARM-type_fold"/>
</dbReference>
<evidence type="ECO:0000259" key="7">
    <source>
        <dbReference type="Pfam" id="PF25150"/>
    </source>
</evidence>
<dbReference type="GeneID" id="113937500"/>
<evidence type="ECO:0000313" key="10">
    <source>
        <dbReference type="RefSeq" id="XP_027477649.1"/>
    </source>
</evidence>
<dbReference type="Pfam" id="PF25151">
    <property type="entry name" value="TPR_Trm732_C"/>
    <property type="match status" value="1"/>
</dbReference>
<dbReference type="Proteomes" id="UP000515165">
    <property type="component" value="Chromosome 8"/>
</dbReference>
<sequence>MFVGVSQKGWLLLILFKMGVKKKKEMQVTALTICHQDLETLRSLADVEGKNLASLLLHCVQLTDGVSQIHYVKQIVPLLEKADKNGACDPTIRSCLDILAGIYLSLSVKNPLKKVLASSLDGLPEFFLTEAIQSFTSRLQEELNTTHLYSYRKVTDNISSCMENFDLGRAGVNNLLKNVLHFLQKSLIEISEENRKFAGNHIVQTQLMNDLLVGTRVSVMLVQKIQDFQRIHLKTSGSPTWQSMCGLLSIFTKFLSDDDLLQTIQSTSGLAVILFIKAMFHPPEKIPDLISSLLLRSVDCTSIPDWFLNCCRSLCCTDVSQSTLLFLCQGTLTMLDWQNGNMGLSGEALLLNIVHVLFTLSSQIKESTLELFLSRILASWTNSAIHVLESSSPSLKDSLNGNSSVVGRLLEYVYTHWEHPLDALRHQTKIIFRNILQMHQLTKEKSDSEASGLATDRFICDLTESLLRLEWHVKGKYACLGCLVDYIGIGHILALAKTIPSQILEVMGDQSLVPYASDLLETMFRNHKSHLKSQAVDSTWIDEWHETWVSPLLFILCEGNLDQKSYVIDYYLPKLLNCSPESLSYMVKILQTSADAKTGSYNSRGALGALMACLRTARAHGHLQSATDAWRNLVSSARIKQGLIHQHCQVRIDTLGLLCESNRSTEIVSMEEMQWIQFFITYNLNSQSPGVRQQICSLLKKLFCRIQESSQVLYKLEQSRSKHESDNELPKQHPSVSLQQYKNFMSSICNRLFEALFPGSSYPTRFSALTILGSIAEVFPVPEGQVQTVYQLSHDIDVGRFQTLMECFTSTFEEVKILAFDLLMKLPKTVVQFQDSEKLQGLFQAALELSSSTKPYDCVTASYLLNFLIWQDALPSSLSASLQTQQAACGDGDKSAIVVERNTLMVIKCLLENLEEEVSQAENSLLQAAASFPLYGRVHCITGALQRLSLNSLRLVSEWRPVVEKLLLMSYRLSAVVSPVIQSSSPEGLIPMDTDSESASRLQTILSEIQPRDTNDYFTQAKILKERDSFDLEDLNASVPNIGASAEIKGKERKTCDVTAQMVLVCCWRSMKEVALLLGTLCQLLPMQSMPESSNGLLTVEQVKEIGDYFKQHLLQSRHRGAFELAYTGFVKLTEILNRCPSVSLQKLPEQWLWDVLEEIKCSDPSSKLCATRRSAGIPFYIQALLASEPKKGKMDLLKITMKELITLAGPTDDSRSTVSQVHALNILRALFRDTRLGENIIPYVADGAKAAILGFTSPVWAVRNSSTLLFSTLITRIFGVKRGKDELSKKNRMTGSEFFSRFPELYPFLLQQLEAVANSVDRCGRSPVYRSREMAARALVPFVMVDEIPATIRTLLAKLPNCTDQCFRQNHIHGTLLQVFHLLQACTDSKYRLNAYFQQLLADVAVCTRAKLWLAERQNPCLVTRAVYIDILFLLTRCLDKPTKGTEPAAEHLSFWEDVRRIISGSELITGFPYTFTVPGLPQYLQSLTKLAIATAWAVAAQAGEQAGTIPIFFSQLLESSFPEVRLLTLDALLERFSTAASGLGEKGLPPLLWNMGGTFLMLAMKENHPECFCKILKILHCMDPSEWLPQTEDCIHLTPKEFLIWTMDIASNERSEIQSVALRLASRVIAHHLQTCEETRDSVAPTLKSWVQLVAFSCGEHLPTESRLAAAEALTRTTPFLLTSLHPVLGLQDTLALWRCVLTLLQSEEQAVRDAATGTVVTAMSQGNTYQSTEFAFCQVDASIALPLALAVLCDLLQQWDQLAPGLPVLLGWLLGEGDDFVVRVESMHQVEDYLFEKAEVNFWAETLIFVKYLSEHLFRLLSKSSCNALSPQSLHHLHRTASEQGHLLSQLFRELPPAAEFLKTVEFTRLRIQEERTSACLRLLALLAGKEREDTPILGASDSPAEANQFTLVRKETAC</sequence>
<feature type="coiled-coil region" evidence="5">
    <location>
        <begin position="904"/>
        <end position="931"/>
    </location>
</feature>
<dbReference type="InterPro" id="IPR019442">
    <property type="entry name" value="THADA/TRM732_DUF2428"/>
</dbReference>
<dbReference type="InterPro" id="IPR056842">
    <property type="entry name" value="THADA-like_TPR_C"/>
</dbReference>
<dbReference type="CTD" id="63892"/>
<comment type="similarity">
    <text evidence="1">Belongs to the THADA family.</text>
</comment>
<feature type="domain" description="tRNA (32-2'-O)-methyltransferase regulator THADA-like TPR repeats region" evidence="7">
    <location>
        <begin position="544"/>
        <end position="816"/>
    </location>
</feature>
<dbReference type="SUPFAM" id="SSF48371">
    <property type="entry name" value="ARM repeat"/>
    <property type="match status" value="3"/>
</dbReference>
<feature type="domain" description="tRNA (32-2'-O)-methyltransferase regulator THADA-like C-terminal TPR repeats region" evidence="8">
    <location>
        <begin position="1264"/>
        <end position="1320"/>
    </location>
</feature>
<evidence type="ECO:0000256" key="1">
    <source>
        <dbReference type="ARBA" id="ARBA00010409"/>
    </source>
</evidence>
<dbReference type="RefSeq" id="XP_027477649.1">
    <property type="nucleotide sequence ID" value="XM_027621848.2"/>
</dbReference>
<accession>A0A6J2F948</accession>
<dbReference type="PANTHER" id="PTHR14387:SF7">
    <property type="entry name" value="THYROID ADENOMA-ASSOCIATED PROTEIN"/>
    <property type="match status" value="1"/>
</dbReference>
<dbReference type="Pfam" id="PF10350">
    <property type="entry name" value="DUF2428"/>
    <property type="match status" value="1"/>
</dbReference>
<evidence type="ECO:0000256" key="5">
    <source>
        <dbReference type="SAM" id="Coils"/>
    </source>
</evidence>
<keyword evidence="5" id="KW-0175">Coiled coil</keyword>
<dbReference type="InterPro" id="IPR051954">
    <property type="entry name" value="tRNA_methyltransferase_THADA"/>
</dbReference>
<dbReference type="Pfam" id="PF25150">
    <property type="entry name" value="TPR_Trm732"/>
    <property type="match status" value="1"/>
</dbReference>
<evidence type="ECO:0000256" key="4">
    <source>
        <dbReference type="ARBA" id="ARBA00035698"/>
    </source>
</evidence>
<organism evidence="9 10">
    <name type="scientific">Zalophus californianus</name>
    <name type="common">California sealion</name>
    <dbReference type="NCBI Taxonomy" id="9704"/>
    <lineage>
        <taxon>Eukaryota</taxon>
        <taxon>Metazoa</taxon>
        <taxon>Chordata</taxon>
        <taxon>Craniata</taxon>
        <taxon>Vertebrata</taxon>
        <taxon>Euteleostomi</taxon>
        <taxon>Mammalia</taxon>
        <taxon>Eutheria</taxon>
        <taxon>Laurasiatheria</taxon>
        <taxon>Carnivora</taxon>
        <taxon>Caniformia</taxon>
        <taxon>Pinnipedia</taxon>
        <taxon>Otariidae</taxon>
        <taxon>Zalophus</taxon>
    </lineage>
</organism>
<evidence type="ECO:0000313" key="9">
    <source>
        <dbReference type="Proteomes" id="UP000515165"/>
    </source>
</evidence>
<evidence type="ECO:0000259" key="6">
    <source>
        <dbReference type="Pfam" id="PF10350"/>
    </source>
</evidence>
<reference evidence="10" key="1">
    <citation type="submission" date="2025-08" db="UniProtKB">
        <authorList>
            <consortium name="RefSeq"/>
        </authorList>
    </citation>
    <scope>IDENTIFICATION</scope>
    <source>
        <tissue evidence="10">Blood</tissue>
    </source>
</reference>
<dbReference type="GO" id="GO:0005829">
    <property type="term" value="C:cytosol"/>
    <property type="evidence" value="ECO:0007669"/>
    <property type="project" value="TreeGrafter"/>
</dbReference>
<evidence type="ECO:0000256" key="2">
    <source>
        <dbReference type="ARBA" id="ARBA00022694"/>
    </source>
</evidence>
<dbReference type="GO" id="GO:0030488">
    <property type="term" value="P:tRNA methylation"/>
    <property type="evidence" value="ECO:0007669"/>
    <property type="project" value="TreeGrafter"/>
</dbReference>
<protein>
    <recommendedName>
        <fullName evidence="4">tRNA (32-2'-O)-methyltransferase regulator THADA</fullName>
    </recommendedName>
</protein>
<comment type="function">
    <text evidence="3">Together with methyltransferase FTSJ1, methylates the 2'-O-ribose of nucleotides at position 32 of the anticodon loop of substrate tRNAs.</text>
</comment>
<evidence type="ECO:0000259" key="8">
    <source>
        <dbReference type="Pfam" id="PF25151"/>
    </source>
</evidence>
<name>A0A6J2F948_ZALCA</name>
<keyword evidence="9" id="KW-1185">Reference proteome</keyword>
<dbReference type="PANTHER" id="PTHR14387">
    <property type="entry name" value="THADA/DEATH RECEPTOR INTERACTING PROTEIN"/>
    <property type="match status" value="1"/>
</dbReference>
<gene>
    <name evidence="10" type="primary">THADA</name>
</gene>